<feature type="domain" description="VOC" evidence="1">
    <location>
        <begin position="1"/>
        <end position="120"/>
    </location>
</feature>
<proteinExistence type="predicted"/>
<evidence type="ECO:0000313" key="2">
    <source>
        <dbReference type="EMBL" id="MCW9714489.1"/>
    </source>
</evidence>
<dbReference type="RefSeq" id="WP_265791816.1">
    <property type="nucleotide sequence ID" value="NZ_BAABRS010000006.1"/>
</dbReference>
<sequence>MLVCSNASDEIKFCQRVFGAVELSRRKAKDGSVIHATLKINESLIMIHNESSHLASRAPQPDGSSSVVIYLYGEEEVDIVIERAVAEGARVLLPPEDQAWGDRVGRIVDLSGHVWNIATRILKE</sequence>
<dbReference type="InterPro" id="IPR004360">
    <property type="entry name" value="Glyas_Fos-R_dOase_dom"/>
</dbReference>
<evidence type="ECO:0000259" key="1">
    <source>
        <dbReference type="PROSITE" id="PS51819"/>
    </source>
</evidence>
<comment type="caution">
    <text evidence="2">The sequence shown here is derived from an EMBL/GenBank/DDBJ whole genome shotgun (WGS) entry which is preliminary data.</text>
</comment>
<accession>A0ABT3Q2Z5</accession>
<dbReference type="CDD" id="cd07246">
    <property type="entry name" value="VOC_like"/>
    <property type="match status" value="1"/>
</dbReference>
<organism evidence="2 3">
    <name type="scientific">Fodinibius salicampi</name>
    <dbReference type="NCBI Taxonomy" id="1920655"/>
    <lineage>
        <taxon>Bacteria</taxon>
        <taxon>Pseudomonadati</taxon>
        <taxon>Balneolota</taxon>
        <taxon>Balneolia</taxon>
        <taxon>Balneolales</taxon>
        <taxon>Balneolaceae</taxon>
        <taxon>Fodinibius</taxon>
    </lineage>
</organism>
<dbReference type="Proteomes" id="UP001207337">
    <property type="component" value="Unassembled WGS sequence"/>
</dbReference>
<name>A0ABT3Q2Z5_9BACT</name>
<dbReference type="Gene3D" id="3.30.720.120">
    <property type="match status" value="1"/>
</dbReference>
<dbReference type="Gene3D" id="3.30.720.110">
    <property type="match status" value="1"/>
</dbReference>
<dbReference type="SUPFAM" id="SSF54593">
    <property type="entry name" value="Glyoxalase/Bleomycin resistance protein/Dihydroxybiphenyl dioxygenase"/>
    <property type="match status" value="1"/>
</dbReference>
<gene>
    <name evidence="2" type="ORF">LQ318_16405</name>
</gene>
<dbReference type="PANTHER" id="PTHR34109:SF1">
    <property type="entry name" value="VOC DOMAIN-CONTAINING PROTEIN"/>
    <property type="match status" value="1"/>
</dbReference>
<dbReference type="InterPro" id="IPR037523">
    <property type="entry name" value="VOC_core"/>
</dbReference>
<evidence type="ECO:0000313" key="3">
    <source>
        <dbReference type="Proteomes" id="UP001207337"/>
    </source>
</evidence>
<dbReference type="PANTHER" id="PTHR34109">
    <property type="entry name" value="BNAUNNG04460D PROTEIN-RELATED"/>
    <property type="match status" value="1"/>
</dbReference>
<reference evidence="2 3" key="1">
    <citation type="submission" date="2021-11" db="EMBL/GenBank/DDBJ databases">
        <title>Aliifidinibius sp. nov., a new bacterium isolated from saline soil.</title>
        <authorList>
            <person name="Galisteo C."/>
            <person name="De La Haba R."/>
            <person name="Sanchez-Porro C."/>
            <person name="Ventosa A."/>
        </authorList>
    </citation>
    <scope>NUCLEOTIDE SEQUENCE [LARGE SCALE GENOMIC DNA]</scope>
    <source>
        <strain evidence="2 3">KACC 190600</strain>
    </source>
</reference>
<dbReference type="Pfam" id="PF00903">
    <property type="entry name" value="Glyoxalase"/>
    <property type="match status" value="1"/>
</dbReference>
<keyword evidence="3" id="KW-1185">Reference proteome</keyword>
<dbReference type="InterPro" id="IPR029068">
    <property type="entry name" value="Glyas_Bleomycin-R_OHBP_Dase"/>
</dbReference>
<protein>
    <submittedName>
        <fullName evidence="2">VOC family protein</fullName>
    </submittedName>
</protein>
<dbReference type="PROSITE" id="PS51819">
    <property type="entry name" value="VOC"/>
    <property type="match status" value="1"/>
</dbReference>
<dbReference type="EMBL" id="JAJNDC010000006">
    <property type="protein sequence ID" value="MCW9714489.1"/>
    <property type="molecule type" value="Genomic_DNA"/>
</dbReference>